<comment type="subcellular location">
    <subcellularLocation>
        <location evidence="7">Cytoplasm</location>
    </subcellularLocation>
</comment>
<dbReference type="NCBIfam" id="TIGR00194">
    <property type="entry name" value="uvrC"/>
    <property type="match status" value="1"/>
</dbReference>
<dbReference type="GO" id="GO:0003677">
    <property type="term" value="F:DNA binding"/>
    <property type="evidence" value="ECO:0007669"/>
    <property type="project" value="UniProtKB-UniRule"/>
</dbReference>
<dbReference type="InterPro" id="IPR038476">
    <property type="entry name" value="UvrC_RNase_H_dom_sf"/>
</dbReference>
<dbReference type="InterPro" id="IPR036876">
    <property type="entry name" value="UVR_dom_sf"/>
</dbReference>
<organism evidence="11 12">
    <name type="scientific">Fructobacillus durionis</name>
    <dbReference type="NCBI Taxonomy" id="283737"/>
    <lineage>
        <taxon>Bacteria</taxon>
        <taxon>Bacillati</taxon>
        <taxon>Bacillota</taxon>
        <taxon>Bacilli</taxon>
        <taxon>Lactobacillales</taxon>
        <taxon>Lactobacillaceae</taxon>
        <taxon>Fructobacillus</taxon>
    </lineage>
</organism>
<dbReference type="HAMAP" id="MF_00203">
    <property type="entry name" value="UvrC"/>
    <property type="match status" value="1"/>
</dbReference>
<comment type="function">
    <text evidence="7">The UvrABC repair system catalyzes the recognition and processing of DNA lesions. UvrC both incises the 5' and 3' sides of the lesion. The N-terminal half is responsible for the 3' incision and the C-terminal half is responsible for the 5' incision.</text>
</comment>
<dbReference type="GO" id="GO:0009380">
    <property type="term" value="C:excinuclease repair complex"/>
    <property type="evidence" value="ECO:0007669"/>
    <property type="project" value="InterPro"/>
</dbReference>
<keyword evidence="4 7" id="KW-0267">Excision nuclease</keyword>
<feature type="domain" description="UvrC family homology region profile" evidence="10">
    <location>
        <begin position="251"/>
        <end position="470"/>
    </location>
</feature>
<dbReference type="Pfam" id="PF22920">
    <property type="entry name" value="UvrC_RNaseH"/>
    <property type="match status" value="1"/>
</dbReference>
<comment type="similarity">
    <text evidence="7">Belongs to the UvrC family.</text>
</comment>
<dbReference type="GO" id="GO:0005737">
    <property type="term" value="C:cytoplasm"/>
    <property type="evidence" value="ECO:0007669"/>
    <property type="project" value="UniProtKB-SubCell"/>
</dbReference>
<feature type="domain" description="GIY-YIG" evidence="9">
    <location>
        <begin position="18"/>
        <end position="95"/>
    </location>
</feature>
<dbReference type="InterPro" id="IPR001162">
    <property type="entry name" value="UvrC_RNase_H_dom"/>
</dbReference>
<dbReference type="Gene3D" id="1.10.150.20">
    <property type="entry name" value="5' to 3' exonuclease, C-terminal subdomain"/>
    <property type="match status" value="1"/>
</dbReference>
<dbReference type="InterPro" id="IPR035901">
    <property type="entry name" value="GIY-YIG_endonuc_sf"/>
</dbReference>
<feature type="domain" description="UVR" evidence="8">
    <location>
        <begin position="200"/>
        <end position="235"/>
    </location>
</feature>
<dbReference type="InterPro" id="IPR047296">
    <property type="entry name" value="GIY-YIG_UvrC_Cho"/>
</dbReference>
<accession>A0A1I1DV78</accession>
<dbReference type="AlphaFoldDB" id="A0A1I1DV78"/>
<dbReference type="SMART" id="SM00465">
    <property type="entry name" value="GIYc"/>
    <property type="match status" value="1"/>
</dbReference>
<comment type="subunit">
    <text evidence="7">Interacts with UvrB in an incision complex.</text>
</comment>
<dbReference type="Gene3D" id="4.10.860.10">
    <property type="entry name" value="UVR domain"/>
    <property type="match status" value="1"/>
</dbReference>
<dbReference type="GO" id="GO:0006289">
    <property type="term" value="P:nucleotide-excision repair"/>
    <property type="evidence" value="ECO:0007669"/>
    <property type="project" value="UniProtKB-UniRule"/>
</dbReference>
<proteinExistence type="inferred from homology"/>
<dbReference type="EMBL" id="FOLI01000001">
    <property type="protein sequence ID" value="SFB78724.1"/>
    <property type="molecule type" value="Genomic_DNA"/>
</dbReference>
<reference evidence="11 12" key="1">
    <citation type="submission" date="2016-10" db="EMBL/GenBank/DDBJ databases">
        <authorList>
            <person name="de Groot N.N."/>
        </authorList>
    </citation>
    <scope>NUCLEOTIDE SEQUENCE [LARGE SCALE GENOMIC DNA]</scope>
    <source>
        <strain evidence="11 12">DSM 19113</strain>
    </source>
</reference>
<gene>
    <name evidence="7" type="primary">uvrC</name>
    <name evidence="11" type="ORF">SAMN05660453_0149</name>
</gene>
<dbReference type="FunFam" id="3.40.1440.10:FF:000001">
    <property type="entry name" value="UvrABC system protein C"/>
    <property type="match status" value="1"/>
</dbReference>
<keyword evidence="12" id="KW-1185">Reference proteome</keyword>
<dbReference type="InterPro" id="IPR050066">
    <property type="entry name" value="UvrABC_protein_C"/>
</dbReference>
<dbReference type="Pfam" id="PF14520">
    <property type="entry name" value="HHH_5"/>
    <property type="match status" value="1"/>
</dbReference>
<dbReference type="FunFam" id="3.30.420.340:FF:000002">
    <property type="entry name" value="UvrABC system protein C"/>
    <property type="match status" value="1"/>
</dbReference>
<dbReference type="Gene3D" id="3.30.420.340">
    <property type="entry name" value="UvrC, RNAse H endonuclease domain"/>
    <property type="match status" value="1"/>
</dbReference>
<dbReference type="InterPro" id="IPR001943">
    <property type="entry name" value="UVR_dom"/>
</dbReference>
<dbReference type="PANTHER" id="PTHR30562:SF1">
    <property type="entry name" value="UVRABC SYSTEM PROTEIN C"/>
    <property type="match status" value="1"/>
</dbReference>
<dbReference type="Pfam" id="PF08459">
    <property type="entry name" value="UvrC_RNaseH_dom"/>
    <property type="match status" value="1"/>
</dbReference>
<dbReference type="CDD" id="cd10434">
    <property type="entry name" value="GIY-YIG_UvrC_Cho"/>
    <property type="match status" value="1"/>
</dbReference>
<evidence type="ECO:0000259" key="8">
    <source>
        <dbReference type="PROSITE" id="PS50151"/>
    </source>
</evidence>
<dbReference type="SUPFAM" id="SSF46600">
    <property type="entry name" value="C-terminal UvrC-binding domain of UvrB"/>
    <property type="match status" value="1"/>
</dbReference>
<dbReference type="PROSITE" id="PS50151">
    <property type="entry name" value="UVR"/>
    <property type="match status" value="1"/>
</dbReference>
<dbReference type="PROSITE" id="PS50164">
    <property type="entry name" value="GIY_YIG"/>
    <property type="match status" value="1"/>
</dbReference>
<evidence type="ECO:0000256" key="3">
    <source>
        <dbReference type="ARBA" id="ARBA00022769"/>
    </source>
</evidence>
<keyword evidence="1 7" id="KW-0963">Cytoplasm</keyword>
<dbReference type="SUPFAM" id="SSF82771">
    <property type="entry name" value="GIY-YIG endonuclease"/>
    <property type="match status" value="1"/>
</dbReference>
<evidence type="ECO:0000256" key="6">
    <source>
        <dbReference type="ARBA" id="ARBA00023236"/>
    </source>
</evidence>
<dbReference type="STRING" id="283737.SAMN05660453_0149"/>
<evidence type="ECO:0000256" key="4">
    <source>
        <dbReference type="ARBA" id="ARBA00022881"/>
    </source>
</evidence>
<dbReference type="InterPro" id="IPR010994">
    <property type="entry name" value="RuvA_2-like"/>
</dbReference>
<evidence type="ECO:0000259" key="9">
    <source>
        <dbReference type="PROSITE" id="PS50164"/>
    </source>
</evidence>
<dbReference type="PROSITE" id="PS50165">
    <property type="entry name" value="UVRC"/>
    <property type="match status" value="1"/>
</dbReference>
<sequence length="599" mass="69052">MLANPSKHIEDKLSLLPSEPGSYQMKDYTGKIIYVGKAKNLKNRVRSYFKQDHDGKTAELVANIVDFDFIVTNSDKEAFLLENELIKKYKPYYNIRLKYGTGYPYIKITQERNPRLALVSEVKKDGAFYFGPYPNVYAAQETLHFLEKNYPLRRCKGRQGRPCLYYSMGQCLGACFKSVPMAEYDAQVDRIKRFLSGDTKVVKKRLAKEMEEAAEKMEFERAADLRDQLKYIDETVESQRVLSKDSTPRDLFNYHMDKGWMTVSVFFLRQARLIRQMKQTFAVVSDGVDELTTFIQQFYLQKNIQKPREVLVPKVVDADLMSQALDLPVRTPVRGEKKDLLDLAEKNARIALEEKFRLMELNEQKTTQAMKEVTDALGISMGHRIEAFDHSHTQGDEIVSAMVVFEDGRPNKDLYRKYKIHSTNHADEWLETQEVIRRRYSRLLKEHEDMPDLILMDGGIAQLHAAKEVLEDELGLDIPIAGMVKNDKHKTADLISGETEEIVPLDHHSQGFFLIQRVQDEVHRFVITFHRKSRSKKSLASRLDAISGVGPKTRQKLLTNFGSLTKIEEASPEELQELGLSKKTAQLIHWTLSQSKVEK</sequence>
<evidence type="ECO:0000259" key="10">
    <source>
        <dbReference type="PROSITE" id="PS50165"/>
    </source>
</evidence>
<evidence type="ECO:0000313" key="12">
    <source>
        <dbReference type="Proteomes" id="UP000199376"/>
    </source>
</evidence>
<dbReference type="GO" id="GO:0009432">
    <property type="term" value="P:SOS response"/>
    <property type="evidence" value="ECO:0007669"/>
    <property type="project" value="UniProtKB-UniRule"/>
</dbReference>
<keyword evidence="6 7" id="KW-0742">SOS response</keyword>
<dbReference type="OrthoDB" id="9804933at2"/>
<evidence type="ECO:0000313" key="11">
    <source>
        <dbReference type="EMBL" id="SFB78724.1"/>
    </source>
</evidence>
<dbReference type="Proteomes" id="UP000199376">
    <property type="component" value="Unassembled WGS sequence"/>
</dbReference>
<dbReference type="Pfam" id="PF02151">
    <property type="entry name" value="UVR"/>
    <property type="match status" value="1"/>
</dbReference>
<dbReference type="RefSeq" id="WP_091501084.1">
    <property type="nucleotide sequence ID" value="NZ_FOLI01000001.1"/>
</dbReference>
<keyword evidence="3 7" id="KW-0228">DNA excision</keyword>
<dbReference type="GO" id="GO:0009381">
    <property type="term" value="F:excinuclease ABC activity"/>
    <property type="evidence" value="ECO:0007669"/>
    <property type="project" value="UniProtKB-UniRule"/>
</dbReference>
<evidence type="ECO:0000256" key="2">
    <source>
        <dbReference type="ARBA" id="ARBA00022763"/>
    </source>
</evidence>
<keyword evidence="2 7" id="KW-0227">DNA damage</keyword>
<dbReference type="SUPFAM" id="SSF47781">
    <property type="entry name" value="RuvA domain 2-like"/>
    <property type="match status" value="1"/>
</dbReference>
<evidence type="ECO:0000256" key="5">
    <source>
        <dbReference type="ARBA" id="ARBA00023204"/>
    </source>
</evidence>
<evidence type="ECO:0000256" key="7">
    <source>
        <dbReference type="HAMAP-Rule" id="MF_00203"/>
    </source>
</evidence>
<name>A0A1I1DV78_9LACO</name>
<keyword evidence="5 7" id="KW-0234">DNA repair</keyword>
<dbReference type="Gene3D" id="3.40.1440.10">
    <property type="entry name" value="GIY-YIG endonuclease"/>
    <property type="match status" value="1"/>
</dbReference>
<evidence type="ECO:0000256" key="1">
    <source>
        <dbReference type="ARBA" id="ARBA00022490"/>
    </source>
</evidence>
<dbReference type="InterPro" id="IPR000305">
    <property type="entry name" value="GIY-YIG_endonuc"/>
</dbReference>
<dbReference type="InterPro" id="IPR004791">
    <property type="entry name" value="UvrC"/>
</dbReference>
<dbReference type="PANTHER" id="PTHR30562">
    <property type="entry name" value="UVRC/OXIDOREDUCTASE"/>
    <property type="match status" value="1"/>
</dbReference>
<dbReference type="Pfam" id="PF01541">
    <property type="entry name" value="GIY-YIG"/>
    <property type="match status" value="1"/>
</dbReference>
<protein>
    <recommendedName>
        <fullName evidence="7">UvrABC system protein C</fullName>
        <shortName evidence="7">Protein UvrC</shortName>
    </recommendedName>
    <alternativeName>
        <fullName evidence="7">Excinuclease ABC subunit C</fullName>
    </alternativeName>
</protein>